<protein>
    <recommendedName>
        <fullName evidence="5">Sexual development protein</fullName>
    </recommendedName>
</protein>
<accession>A0AAI8YXS7</accession>
<sequence length="387" mass="40733">MLSTLAVSAVLGLTVSAAPSNLDSMRMSGNPGSYGPGHWNGKTGPDNGQQPFKFPLANGFPNITNPSDALNQIQIQAHGTLPNATLPSSISDLTATTFQLIAFNELFEVAFFTSLLQNITDNVSGFDIGSGAAKQIVVNAITAVQAQEELHALGAEGILQAAGRDQILPCEYVFPTNDFDGAIALASTFTDVVLGTLQDAQLNFGKDGDIGFLPLVGSVIGQEGEQNGFYRLLGNKIPSALPFLTRSAGAFAFSALNQMFIVPGSCPNLHVLSSALPIFGTLNVDTKTPQLEDQLLSFSIPNTNGTQIDADTNAIAYINQQNVPVTQKIQNVKSEYGKVTFQAFFPGQTNLMNGLTIAAVTKGMGPFAAIEDVVAATLFGPGFIEIN</sequence>
<keyword evidence="2" id="KW-0732">Signal</keyword>
<evidence type="ECO:0008006" key="5">
    <source>
        <dbReference type="Google" id="ProtNLM"/>
    </source>
</evidence>
<gene>
    <name evidence="3" type="ORF">LECACI_7A003942</name>
</gene>
<dbReference type="EMBL" id="CAVMBE010000020">
    <property type="protein sequence ID" value="CAK3990029.1"/>
    <property type="molecule type" value="Genomic_DNA"/>
</dbReference>
<evidence type="ECO:0000256" key="2">
    <source>
        <dbReference type="SAM" id="SignalP"/>
    </source>
</evidence>
<dbReference type="AlphaFoldDB" id="A0AAI8YXS7"/>
<feature type="chain" id="PRO_5042573294" description="Sexual development protein" evidence="2">
    <location>
        <begin position="18"/>
        <end position="387"/>
    </location>
</feature>
<evidence type="ECO:0000313" key="4">
    <source>
        <dbReference type="Proteomes" id="UP001296104"/>
    </source>
</evidence>
<proteinExistence type="predicted"/>
<evidence type="ECO:0000313" key="3">
    <source>
        <dbReference type="EMBL" id="CAK3990029.1"/>
    </source>
</evidence>
<reference evidence="3" key="1">
    <citation type="submission" date="2023-11" db="EMBL/GenBank/DDBJ databases">
        <authorList>
            <person name="Alioto T."/>
            <person name="Alioto T."/>
            <person name="Gomez Garrido J."/>
        </authorList>
    </citation>
    <scope>NUCLEOTIDE SEQUENCE</scope>
</reference>
<organism evidence="3 4">
    <name type="scientific">Lecanosticta acicola</name>
    <dbReference type="NCBI Taxonomy" id="111012"/>
    <lineage>
        <taxon>Eukaryota</taxon>
        <taxon>Fungi</taxon>
        <taxon>Dikarya</taxon>
        <taxon>Ascomycota</taxon>
        <taxon>Pezizomycotina</taxon>
        <taxon>Dothideomycetes</taxon>
        <taxon>Dothideomycetidae</taxon>
        <taxon>Mycosphaerellales</taxon>
        <taxon>Mycosphaerellaceae</taxon>
        <taxon>Lecanosticta</taxon>
    </lineage>
</organism>
<feature type="region of interest" description="Disordered" evidence="1">
    <location>
        <begin position="22"/>
        <end position="51"/>
    </location>
</feature>
<dbReference type="Proteomes" id="UP001296104">
    <property type="component" value="Unassembled WGS sequence"/>
</dbReference>
<comment type="caution">
    <text evidence="3">The sequence shown here is derived from an EMBL/GenBank/DDBJ whole genome shotgun (WGS) entry which is preliminary data.</text>
</comment>
<evidence type="ECO:0000256" key="1">
    <source>
        <dbReference type="SAM" id="MobiDB-lite"/>
    </source>
</evidence>
<feature type="signal peptide" evidence="2">
    <location>
        <begin position="1"/>
        <end position="17"/>
    </location>
</feature>
<keyword evidence="4" id="KW-1185">Reference proteome</keyword>
<name>A0AAI8YXS7_9PEZI</name>